<dbReference type="GeneID" id="84630379"/>
<dbReference type="RefSeq" id="WP_084970573.1">
    <property type="nucleotide sequence ID" value="NZ_CP026378.1"/>
</dbReference>
<dbReference type="Proteomes" id="UP000237673">
    <property type="component" value="Chromosome"/>
</dbReference>
<evidence type="ECO:0008006" key="3">
    <source>
        <dbReference type="Google" id="ProtNLM"/>
    </source>
</evidence>
<evidence type="ECO:0000313" key="2">
    <source>
        <dbReference type="Proteomes" id="UP000237673"/>
    </source>
</evidence>
<keyword evidence="2" id="KW-1185">Reference proteome</keyword>
<protein>
    <recommendedName>
        <fullName evidence="3">Phage tail protein</fullName>
    </recommendedName>
</protein>
<proteinExistence type="predicted"/>
<sequence>MNNQERQALIERVSEIYTEYSKPNHPKAFSVKDTEIAKLALIALAALTAEPVAFTAQSNIDGFGGGVGYMWPPGNEKPTDVALYANPIDNTAPQYEALARFDTAGGPEKTVIVHHVAPPGWQLVPVEPTAEMYDAGDKQLATKQVWDAMLAAAPKPEGQ</sequence>
<dbReference type="EMBL" id="CP026378">
    <property type="protein sequence ID" value="AUY24534.1"/>
    <property type="molecule type" value="Genomic_DNA"/>
</dbReference>
<evidence type="ECO:0000313" key="1">
    <source>
        <dbReference type="EMBL" id="AUY24534.1"/>
    </source>
</evidence>
<reference evidence="1 2" key="1">
    <citation type="submission" date="2018-01" db="EMBL/GenBank/DDBJ databases">
        <title>Complete and assembled Genome of Pantoea calida DSM22759T.</title>
        <authorList>
            <person name="Stevens M.J.A."/>
            <person name="Zurfluh K."/>
            <person name="Stephan R."/>
        </authorList>
    </citation>
    <scope>NUCLEOTIDE SEQUENCE [LARGE SCALE GENOMIC DNA]</scope>
    <source>
        <strain evidence="1 2">DSM 22759</strain>
    </source>
</reference>
<accession>A0ABM6RZF0</accession>
<gene>
    <name evidence="1" type="ORF">C2E16_06135</name>
</gene>
<name>A0ABM6RZF0_9GAMM</name>
<organism evidence="1 2">
    <name type="scientific">Mixta calida</name>
    <dbReference type="NCBI Taxonomy" id="665913"/>
    <lineage>
        <taxon>Bacteria</taxon>
        <taxon>Pseudomonadati</taxon>
        <taxon>Pseudomonadota</taxon>
        <taxon>Gammaproteobacteria</taxon>
        <taxon>Enterobacterales</taxon>
        <taxon>Erwiniaceae</taxon>
        <taxon>Mixta</taxon>
    </lineage>
</organism>